<evidence type="ECO:0000313" key="2">
    <source>
        <dbReference type="EMBL" id="EEC50246.1"/>
    </source>
</evidence>
<sequence>MDDFDMGLLDDNTYKVSVLRQKMLGIAPVFMYRIPKVSDADDEYLANEWNLRKPLQQCSLRIERRGDVLLVVFTYKNEGSPPKLFAVSKILLDDYDLSHFVQPVGDSSRYFAIRVTDEKEGREAVIGLGFREREEAADFSQCLINFNSAIFKERLARGAEMAHQ</sequence>
<reference evidence="3" key="2">
    <citation type="submission" date="2008-08" db="EMBL/GenBank/DDBJ databases">
        <authorList>
            <consortium name="Diatom Consortium"/>
            <person name="Grigoriev I."/>
            <person name="Grimwood J."/>
            <person name="Kuo A."/>
            <person name="Otillar R.P."/>
            <person name="Salamov A."/>
            <person name="Detter J.C."/>
            <person name="Lindquist E."/>
            <person name="Shapiro H."/>
            <person name="Lucas S."/>
            <person name="Glavina del Rio T."/>
            <person name="Pitluck S."/>
            <person name="Rokhsar D."/>
            <person name="Bowler C."/>
        </authorList>
    </citation>
    <scope>GENOME REANNOTATION</scope>
    <source>
        <strain evidence="3">CCAP 1055/1</strain>
    </source>
</reference>
<dbReference type="Pfam" id="PF07933">
    <property type="entry name" value="DUF1681"/>
    <property type="match status" value="1"/>
</dbReference>
<dbReference type="PANTHER" id="PTHR12847:SF9">
    <property type="entry name" value="NECAP-LIKE PROTEIN CG9132"/>
    <property type="match status" value="1"/>
</dbReference>
<accession>B7FUE5</accession>
<evidence type="ECO:0000259" key="1">
    <source>
        <dbReference type="Pfam" id="PF07933"/>
    </source>
</evidence>
<dbReference type="eggNOG" id="KOG2500">
    <property type="taxonomic scope" value="Eukaryota"/>
</dbReference>
<dbReference type="InParanoid" id="B7FUE5"/>
<keyword evidence="3" id="KW-1185">Reference proteome</keyword>
<proteinExistence type="predicted"/>
<dbReference type="GO" id="GO:0030125">
    <property type="term" value="C:clathrin vesicle coat"/>
    <property type="evidence" value="ECO:0007669"/>
    <property type="project" value="TreeGrafter"/>
</dbReference>
<name>B7FUE5_PHATC</name>
<dbReference type="AlphaFoldDB" id="B7FUE5"/>
<protein>
    <recommendedName>
        <fullName evidence="1">NECAP PHear domain-containing protein</fullName>
    </recommendedName>
</protein>
<dbReference type="SUPFAM" id="SSF50729">
    <property type="entry name" value="PH domain-like"/>
    <property type="match status" value="1"/>
</dbReference>
<dbReference type="Gene3D" id="2.30.29.30">
    <property type="entry name" value="Pleckstrin-homology domain (PH domain)/Phosphotyrosine-binding domain (PTB)"/>
    <property type="match status" value="1"/>
</dbReference>
<dbReference type="PaxDb" id="2850-Phatr44524"/>
<dbReference type="EMBL" id="CM000607">
    <property type="protein sequence ID" value="EEC50246.1"/>
    <property type="molecule type" value="Genomic_DNA"/>
</dbReference>
<dbReference type="HOGENOM" id="CLU_433118_0_0_1"/>
<dbReference type="PANTHER" id="PTHR12847">
    <property type="entry name" value="ATP-BINDING CASSETTE ABC TRANSPORTER-RELATED"/>
    <property type="match status" value="1"/>
</dbReference>
<dbReference type="InterPro" id="IPR012466">
    <property type="entry name" value="NECAP_PHear"/>
</dbReference>
<dbReference type="GO" id="GO:0006897">
    <property type="term" value="P:endocytosis"/>
    <property type="evidence" value="ECO:0007669"/>
    <property type="project" value="InterPro"/>
</dbReference>
<evidence type="ECO:0000313" key="3">
    <source>
        <dbReference type="Proteomes" id="UP000000759"/>
    </source>
</evidence>
<dbReference type="Proteomes" id="UP000000759">
    <property type="component" value="Chromosome 4"/>
</dbReference>
<dbReference type="OrthoDB" id="10265489at2759"/>
<dbReference type="KEGG" id="pti:PHATRDRAFT_44524"/>
<dbReference type="GeneID" id="7197783"/>
<dbReference type="STRING" id="556484.B7FUE5"/>
<reference evidence="2 3" key="1">
    <citation type="journal article" date="2008" name="Nature">
        <title>The Phaeodactylum genome reveals the evolutionary history of diatom genomes.</title>
        <authorList>
            <person name="Bowler C."/>
            <person name="Allen A.E."/>
            <person name="Badger J.H."/>
            <person name="Grimwood J."/>
            <person name="Jabbari K."/>
            <person name="Kuo A."/>
            <person name="Maheswari U."/>
            <person name="Martens C."/>
            <person name="Maumus F."/>
            <person name="Otillar R.P."/>
            <person name="Rayko E."/>
            <person name="Salamov A."/>
            <person name="Vandepoele K."/>
            <person name="Beszteri B."/>
            <person name="Gruber A."/>
            <person name="Heijde M."/>
            <person name="Katinka M."/>
            <person name="Mock T."/>
            <person name="Valentin K."/>
            <person name="Verret F."/>
            <person name="Berges J.A."/>
            <person name="Brownlee C."/>
            <person name="Cadoret J.P."/>
            <person name="Chiovitti A."/>
            <person name="Choi C.J."/>
            <person name="Coesel S."/>
            <person name="De Martino A."/>
            <person name="Detter J.C."/>
            <person name="Durkin C."/>
            <person name="Falciatore A."/>
            <person name="Fournet J."/>
            <person name="Haruta M."/>
            <person name="Huysman M.J."/>
            <person name="Jenkins B.D."/>
            <person name="Jiroutova K."/>
            <person name="Jorgensen R.E."/>
            <person name="Joubert Y."/>
            <person name="Kaplan A."/>
            <person name="Kroger N."/>
            <person name="Kroth P.G."/>
            <person name="La Roche J."/>
            <person name="Lindquist E."/>
            <person name="Lommer M."/>
            <person name="Martin-Jezequel V."/>
            <person name="Lopez P.J."/>
            <person name="Lucas S."/>
            <person name="Mangogna M."/>
            <person name="McGinnis K."/>
            <person name="Medlin L.K."/>
            <person name="Montsant A."/>
            <person name="Oudot-Le Secq M.P."/>
            <person name="Napoli C."/>
            <person name="Obornik M."/>
            <person name="Parker M.S."/>
            <person name="Petit J.L."/>
            <person name="Porcel B.M."/>
            <person name="Poulsen N."/>
            <person name="Robison M."/>
            <person name="Rychlewski L."/>
            <person name="Rynearson T.A."/>
            <person name="Schmutz J."/>
            <person name="Shapiro H."/>
            <person name="Siaut M."/>
            <person name="Stanley M."/>
            <person name="Sussman M.R."/>
            <person name="Taylor A.R."/>
            <person name="Vardi A."/>
            <person name="von Dassow P."/>
            <person name="Vyverman W."/>
            <person name="Willis A."/>
            <person name="Wyrwicz L.S."/>
            <person name="Rokhsar D.S."/>
            <person name="Weissenbach J."/>
            <person name="Armbrust E.V."/>
            <person name="Green B.R."/>
            <person name="Van de Peer Y."/>
            <person name="Grigoriev I.V."/>
        </authorList>
    </citation>
    <scope>NUCLEOTIDE SEQUENCE [LARGE SCALE GENOMIC DNA]</scope>
    <source>
        <strain evidence="2 3">CCAP 1055/1</strain>
    </source>
</reference>
<dbReference type="RefSeq" id="XP_002178581.1">
    <property type="nucleotide sequence ID" value="XM_002178545.1"/>
</dbReference>
<dbReference type="InterPro" id="IPR011993">
    <property type="entry name" value="PH-like_dom_sf"/>
</dbReference>
<feature type="domain" description="NECAP PHear" evidence="1">
    <location>
        <begin position="24"/>
        <end position="154"/>
    </location>
</feature>
<gene>
    <name evidence="2" type="ORF">PHATRDRAFT_44524</name>
</gene>
<organism evidence="2 3">
    <name type="scientific">Phaeodactylum tricornutum (strain CCAP 1055/1)</name>
    <dbReference type="NCBI Taxonomy" id="556484"/>
    <lineage>
        <taxon>Eukaryota</taxon>
        <taxon>Sar</taxon>
        <taxon>Stramenopiles</taxon>
        <taxon>Ochrophyta</taxon>
        <taxon>Bacillariophyta</taxon>
        <taxon>Bacillariophyceae</taxon>
        <taxon>Bacillariophycidae</taxon>
        <taxon>Naviculales</taxon>
        <taxon>Phaeodactylaceae</taxon>
        <taxon>Phaeodactylum</taxon>
    </lineage>
</organism>